<dbReference type="OrthoDB" id="9764337at2"/>
<dbReference type="InterPro" id="IPR052020">
    <property type="entry name" value="Cyclic_di-GMP/3'3'-cGAMP_PDE"/>
</dbReference>
<dbReference type="Gene3D" id="1.10.3210.10">
    <property type="entry name" value="Hypothetical protein af1432"/>
    <property type="match status" value="1"/>
</dbReference>
<dbReference type="CDD" id="cd00077">
    <property type="entry name" value="HDc"/>
    <property type="match status" value="1"/>
</dbReference>
<dbReference type="SUPFAM" id="SSF52172">
    <property type="entry name" value="CheY-like"/>
    <property type="match status" value="1"/>
</dbReference>
<proteinExistence type="predicted"/>
<gene>
    <name evidence="4" type="ordered locus">DP0645</name>
</gene>
<dbReference type="KEGG" id="dps:DP0645"/>
<accession>Q6AQJ9</accession>
<dbReference type="Pfam" id="PF00072">
    <property type="entry name" value="Response_reg"/>
    <property type="match status" value="1"/>
</dbReference>
<dbReference type="GO" id="GO:0000160">
    <property type="term" value="P:phosphorelay signal transduction system"/>
    <property type="evidence" value="ECO:0007669"/>
    <property type="project" value="InterPro"/>
</dbReference>
<dbReference type="InterPro" id="IPR037522">
    <property type="entry name" value="HD_GYP_dom"/>
</dbReference>
<dbReference type="eggNOG" id="COG3437">
    <property type="taxonomic scope" value="Bacteria"/>
</dbReference>
<keyword evidence="1" id="KW-0597">Phosphoprotein</keyword>
<feature type="domain" description="HD-GYP" evidence="3">
    <location>
        <begin position="168"/>
        <end position="363"/>
    </location>
</feature>
<dbReference type="EMBL" id="CR522870">
    <property type="protein sequence ID" value="CAG35374.1"/>
    <property type="molecule type" value="Genomic_DNA"/>
</dbReference>
<evidence type="ECO:0000259" key="3">
    <source>
        <dbReference type="PROSITE" id="PS51832"/>
    </source>
</evidence>
<dbReference type="InterPro" id="IPR001789">
    <property type="entry name" value="Sig_transdc_resp-reg_receiver"/>
</dbReference>
<dbReference type="AlphaFoldDB" id="Q6AQJ9"/>
<dbReference type="Pfam" id="PF13487">
    <property type="entry name" value="HD_5"/>
    <property type="match status" value="1"/>
</dbReference>
<dbReference type="STRING" id="177439.DP0645"/>
<dbReference type="PROSITE" id="PS50110">
    <property type="entry name" value="RESPONSE_REGULATORY"/>
    <property type="match status" value="1"/>
</dbReference>
<dbReference type="InterPro" id="IPR003607">
    <property type="entry name" value="HD/PDEase_dom"/>
</dbReference>
<dbReference type="SMART" id="SM00448">
    <property type="entry name" value="REC"/>
    <property type="match status" value="1"/>
</dbReference>
<dbReference type="NCBIfam" id="TIGR00277">
    <property type="entry name" value="HDIG"/>
    <property type="match status" value="1"/>
</dbReference>
<dbReference type="PROSITE" id="PS51832">
    <property type="entry name" value="HD_GYP"/>
    <property type="match status" value="1"/>
</dbReference>
<evidence type="ECO:0000256" key="1">
    <source>
        <dbReference type="PROSITE-ProRule" id="PRU00169"/>
    </source>
</evidence>
<feature type="modified residue" description="4-aspartylphosphate" evidence="1">
    <location>
        <position position="61"/>
    </location>
</feature>
<dbReference type="Proteomes" id="UP000000602">
    <property type="component" value="Chromosome"/>
</dbReference>
<reference evidence="5" key="1">
    <citation type="journal article" date="2004" name="Environ. Microbiol.">
        <title>The genome of Desulfotalea psychrophila, a sulfate-reducing bacterium from permanently cold Arctic sediments.</title>
        <authorList>
            <person name="Rabus R."/>
            <person name="Ruepp A."/>
            <person name="Frickey T."/>
            <person name="Rattei T."/>
            <person name="Fartmann B."/>
            <person name="Stark M."/>
            <person name="Bauer M."/>
            <person name="Zibat A."/>
            <person name="Lombardot T."/>
            <person name="Becker I."/>
            <person name="Amann J."/>
            <person name="Gellner K."/>
            <person name="Teeling H."/>
            <person name="Leuschner W.D."/>
            <person name="Gloeckner F.-O."/>
            <person name="Lupas A.N."/>
            <person name="Amann R."/>
            <person name="Klenk H.-P."/>
        </authorList>
    </citation>
    <scope>NUCLEOTIDE SEQUENCE [LARGE SCALE GENOMIC DNA]</scope>
    <source>
        <strain evidence="5">DSM 12343 / LSv54</strain>
    </source>
</reference>
<evidence type="ECO:0000313" key="5">
    <source>
        <dbReference type="Proteomes" id="UP000000602"/>
    </source>
</evidence>
<dbReference type="RefSeq" id="WP_011187890.1">
    <property type="nucleotide sequence ID" value="NC_006138.1"/>
</dbReference>
<dbReference type="PANTHER" id="PTHR45228:SF4">
    <property type="entry name" value="LIPOPROTEIN"/>
    <property type="match status" value="1"/>
</dbReference>
<dbReference type="InterPro" id="IPR011006">
    <property type="entry name" value="CheY-like_superfamily"/>
</dbReference>
<evidence type="ECO:0000259" key="2">
    <source>
        <dbReference type="PROSITE" id="PS50110"/>
    </source>
</evidence>
<organism evidence="4 5">
    <name type="scientific">Desulfotalea psychrophila (strain LSv54 / DSM 12343)</name>
    <dbReference type="NCBI Taxonomy" id="177439"/>
    <lineage>
        <taxon>Bacteria</taxon>
        <taxon>Pseudomonadati</taxon>
        <taxon>Thermodesulfobacteriota</taxon>
        <taxon>Desulfobulbia</taxon>
        <taxon>Desulfobulbales</taxon>
        <taxon>Desulfocapsaceae</taxon>
        <taxon>Desulfotalea</taxon>
    </lineage>
</organism>
<keyword evidence="5" id="KW-1185">Reference proteome</keyword>
<protein>
    <submittedName>
        <fullName evidence="4">Related to two-component system response regulator (Ntr family)</fullName>
    </submittedName>
</protein>
<dbReference type="PANTHER" id="PTHR45228">
    <property type="entry name" value="CYCLIC DI-GMP PHOSPHODIESTERASE TM_0186-RELATED"/>
    <property type="match status" value="1"/>
</dbReference>
<feature type="domain" description="Response regulatory" evidence="2">
    <location>
        <begin position="13"/>
        <end position="126"/>
    </location>
</feature>
<dbReference type="HOGENOM" id="CLU_000445_92_10_7"/>
<dbReference type="Gene3D" id="3.40.50.2300">
    <property type="match status" value="1"/>
</dbReference>
<dbReference type="InterPro" id="IPR006675">
    <property type="entry name" value="HDIG_dom"/>
</dbReference>
<sequence length="374" mass="42207">MKDIKELFKKKAKVLIADDDAIVRETISEILGVYGYEVELASCGGEAISKVDDSFDVIVLDINMPDLNGFETMDAIEKLGFNIPILFLTGAGSMDYAVKAINMGAYDFLTKPIKDLDLFNIQIKRAVEKRAYILREQEYKKSLEHEIRIKTAQLEKQNKLLTSYNKSIKNATVQLMASLQNAMEEKDYYTAGHTTRVTEYAVMLGLSMGISESDIAILRRAAQFHDIGKLVIDLSCIQKAGKLTDDEWALIKKHPEVGASIIEPLGFMDKEIAIIRHHHERMDGKGYPAGLRGHEIDELTRILTVVDSYDAMTSHRNYKENMTREQAVAELERCSGTQFDADIVKYFSRSIVDFTLSGKFEADKPLDCYLNYTG</sequence>
<evidence type="ECO:0000313" key="4">
    <source>
        <dbReference type="EMBL" id="CAG35374.1"/>
    </source>
</evidence>
<name>Q6AQJ9_DESPS</name>
<dbReference type="SMART" id="SM00471">
    <property type="entry name" value="HDc"/>
    <property type="match status" value="1"/>
</dbReference>
<dbReference type="SUPFAM" id="SSF109604">
    <property type="entry name" value="HD-domain/PDEase-like"/>
    <property type="match status" value="1"/>
</dbReference>